<name>A0A0D0E2N2_9AGAM</name>
<feature type="compositionally biased region" description="Low complexity" evidence="1">
    <location>
        <begin position="52"/>
        <end position="69"/>
    </location>
</feature>
<dbReference type="InParanoid" id="A0A0D0E2N2"/>
<evidence type="ECO:0000256" key="1">
    <source>
        <dbReference type="SAM" id="MobiDB-lite"/>
    </source>
</evidence>
<feature type="compositionally biased region" description="Low complexity" evidence="1">
    <location>
        <begin position="31"/>
        <end position="42"/>
    </location>
</feature>
<feature type="compositionally biased region" description="Low complexity" evidence="1">
    <location>
        <begin position="206"/>
        <end position="220"/>
    </location>
</feature>
<feature type="compositionally biased region" description="Basic and acidic residues" evidence="1">
    <location>
        <begin position="176"/>
        <end position="192"/>
    </location>
</feature>
<dbReference type="Proteomes" id="UP000054538">
    <property type="component" value="Unassembled WGS sequence"/>
</dbReference>
<organism evidence="2 3">
    <name type="scientific">Paxillus rubicundulus Ve08.2h10</name>
    <dbReference type="NCBI Taxonomy" id="930991"/>
    <lineage>
        <taxon>Eukaryota</taxon>
        <taxon>Fungi</taxon>
        <taxon>Dikarya</taxon>
        <taxon>Basidiomycota</taxon>
        <taxon>Agaricomycotina</taxon>
        <taxon>Agaricomycetes</taxon>
        <taxon>Agaricomycetidae</taxon>
        <taxon>Boletales</taxon>
        <taxon>Paxilineae</taxon>
        <taxon>Paxillaceae</taxon>
        <taxon>Paxillus</taxon>
    </lineage>
</organism>
<keyword evidence="3" id="KW-1185">Reference proteome</keyword>
<evidence type="ECO:0000313" key="2">
    <source>
        <dbReference type="EMBL" id="KIK91110.1"/>
    </source>
</evidence>
<feature type="compositionally biased region" description="Basic residues" evidence="1">
    <location>
        <begin position="1"/>
        <end position="11"/>
    </location>
</feature>
<feature type="region of interest" description="Disordered" evidence="1">
    <location>
        <begin position="1"/>
        <end position="246"/>
    </location>
</feature>
<gene>
    <name evidence="2" type="ORF">PAXRUDRAFT_648457</name>
</gene>
<sequence length="246" mass="26125">MTGWFRRRSLKGGKSSKDSRRPSEPATTDYVSTSSSALTHVSSQEKGLFQESSPVVSIPPSFTSSSSTSIPPPPHYRHSQSRALPTIPASPQNSRIVQSPPPAFSRASSDNSGRAQRRHGMPSTKGFEPPLLPKSLTRPATSNGAPTGKSLPPLPGAANGMQLDGLRLSSTVTMPRPDKGKIRSDANHDHSSGRPKSAHVSGLEVSSLRASAPSASPPNSNFKRAKRKLSMTAPMLGFGRKDKDKA</sequence>
<dbReference type="OrthoDB" id="10652230at2759"/>
<accession>A0A0D0E2N2</accession>
<dbReference type="AlphaFoldDB" id="A0A0D0E2N2"/>
<proteinExistence type="predicted"/>
<dbReference type="EMBL" id="KN825426">
    <property type="protein sequence ID" value="KIK91110.1"/>
    <property type="molecule type" value="Genomic_DNA"/>
</dbReference>
<dbReference type="HOGENOM" id="CLU_1129396_0_0_1"/>
<reference evidence="3" key="2">
    <citation type="submission" date="2015-01" db="EMBL/GenBank/DDBJ databases">
        <title>Evolutionary Origins and Diversification of the Mycorrhizal Mutualists.</title>
        <authorList>
            <consortium name="DOE Joint Genome Institute"/>
            <consortium name="Mycorrhizal Genomics Consortium"/>
            <person name="Kohler A."/>
            <person name="Kuo A."/>
            <person name="Nagy L.G."/>
            <person name="Floudas D."/>
            <person name="Copeland A."/>
            <person name="Barry K.W."/>
            <person name="Cichocki N."/>
            <person name="Veneault-Fourrey C."/>
            <person name="LaButti K."/>
            <person name="Lindquist E.A."/>
            <person name="Lipzen A."/>
            <person name="Lundell T."/>
            <person name="Morin E."/>
            <person name="Murat C."/>
            <person name="Riley R."/>
            <person name="Ohm R."/>
            <person name="Sun H."/>
            <person name="Tunlid A."/>
            <person name="Henrissat B."/>
            <person name="Grigoriev I.V."/>
            <person name="Hibbett D.S."/>
            <person name="Martin F."/>
        </authorList>
    </citation>
    <scope>NUCLEOTIDE SEQUENCE [LARGE SCALE GENOMIC DNA]</scope>
    <source>
        <strain evidence="3">Ve08.2h10</strain>
    </source>
</reference>
<dbReference type="STRING" id="930991.A0A0D0E2N2"/>
<reference evidence="2 3" key="1">
    <citation type="submission" date="2014-04" db="EMBL/GenBank/DDBJ databases">
        <authorList>
            <consortium name="DOE Joint Genome Institute"/>
            <person name="Kuo A."/>
            <person name="Kohler A."/>
            <person name="Jargeat P."/>
            <person name="Nagy L.G."/>
            <person name="Floudas D."/>
            <person name="Copeland A."/>
            <person name="Barry K.W."/>
            <person name="Cichocki N."/>
            <person name="Veneault-Fourrey C."/>
            <person name="LaButti K."/>
            <person name="Lindquist E.A."/>
            <person name="Lipzen A."/>
            <person name="Lundell T."/>
            <person name="Morin E."/>
            <person name="Murat C."/>
            <person name="Sun H."/>
            <person name="Tunlid A."/>
            <person name="Henrissat B."/>
            <person name="Grigoriev I.V."/>
            <person name="Hibbett D.S."/>
            <person name="Martin F."/>
            <person name="Nordberg H.P."/>
            <person name="Cantor M.N."/>
            <person name="Hua S.X."/>
        </authorList>
    </citation>
    <scope>NUCLEOTIDE SEQUENCE [LARGE SCALE GENOMIC DNA]</scope>
    <source>
        <strain evidence="2 3">Ve08.2h10</strain>
    </source>
</reference>
<evidence type="ECO:0000313" key="3">
    <source>
        <dbReference type="Proteomes" id="UP000054538"/>
    </source>
</evidence>
<protein>
    <submittedName>
        <fullName evidence="2">Unplaced genomic scaffold scaffold_604, whole genome shotgun sequence</fullName>
    </submittedName>
</protein>